<evidence type="ECO:0000313" key="4">
    <source>
        <dbReference type="Proteomes" id="UP000184368"/>
    </source>
</evidence>
<dbReference type="PANTHER" id="PTHR47495">
    <property type="entry name" value="ALDEHYDE DEHYDROGENASE"/>
    <property type="match status" value="1"/>
</dbReference>
<dbReference type="PROSITE" id="PS51318">
    <property type="entry name" value="TAT"/>
    <property type="match status" value="1"/>
</dbReference>
<dbReference type="Gene3D" id="3.90.1170.50">
    <property type="entry name" value="Aldehyde oxidase/xanthine dehydrogenase, a/b hammerhead"/>
    <property type="match status" value="1"/>
</dbReference>
<dbReference type="RefSeq" id="WP_073042084.1">
    <property type="nucleotide sequence ID" value="NZ_FQUO01000005.1"/>
</dbReference>
<evidence type="ECO:0000256" key="1">
    <source>
        <dbReference type="SAM" id="SignalP"/>
    </source>
</evidence>
<dbReference type="InterPro" id="IPR008274">
    <property type="entry name" value="AldOxase/xan_DH_MoCoBD1"/>
</dbReference>
<dbReference type="SUPFAM" id="SSF56003">
    <property type="entry name" value="Molybdenum cofactor-binding domain"/>
    <property type="match status" value="2"/>
</dbReference>
<evidence type="ECO:0000259" key="2">
    <source>
        <dbReference type="SMART" id="SM01008"/>
    </source>
</evidence>
<name>A0A1M4ZL19_9BACT</name>
<proteinExistence type="predicted"/>
<dbReference type="PANTHER" id="PTHR47495:SF2">
    <property type="entry name" value="ALDEHYDE DEHYDROGENASE"/>
    <property type="match status" value="1"/>
</dbReference>
<dbReference type="AlphaFoldDB" id="A0A1M4ZL19"/>
<dbReference type="EMBL" id="FQUO01000005">
    <property type="protein sequence ID" value="SHF18770.1"/>
    <property type="molecule type" value="Genomic_DNA"/>
</dbReference>
<dbReference type="InterPro" id="IPR006311">
    <property type="entry name" value="TAT_signal"/>
</dbReference>
<dbReference type="InterPro" id="IPR000674">
    <property type="entry name" value="Ald_Oxase/Xan_DH_a/b"/>
</dbReference>
<dbReference type="InterPro" id="IPR012368">
    <property type="entry name" value="OxRdtase_Mopterin-bd_su_IorB"/>
</dbReference>
<organism evidence="3 4">
    <name type="scientific">Cnuella takakiae</name>
    <dbReference type="NCBI Taxonomy" id="1302690"/>
    <lineage>
        <taxon>Bacteria</taxon>
        <taxon>Pseudomonadati</taxon>
        <taxon>Bacteroidota</taxon>
        <taxon>Chitinophagia</taxon>
        <taxon>Chitinophagales</taxon>
        <taxon>Chitinophagaceae</taxon>
        <taxon>Cnuella</taxon>
    </lineage>
</organism>
<dbReference type="GO" id="GO:0016491">
    <property type="term" value="F:oxidoreductase activity"/>
    <property type="evidence" value="ECO:0007669"/>
    <property type="project" value="InterPro"/>
</dbReference>
<dbReference type="SMART" id="SM01008">
    <property type="entry name" value="Ald_Xan_dh_C"/>
    <property type="match status" value="1"/>
</dbReference>
<reference evidence="3 4" key="1">
    <citation type="submission" date="2016-11" db="EMBL/GenBank/DDBJ databases">
        <authorList>
            <person name="Jaros S."/>
            <person name="Januszkiewicz K."/>
            <person name="Wedrychowicz H."/>
        </authorList>
    </citation>
    <scope>NUCLEOTIDE SEQUENCE [LARGE SCALE GENOMIC DNA]</scope>
    <source>
        <strain evidence="3 4">DSM 26897</strain>
    </source>
</reference>
<dbReference type="OrthoDB" id="9767994at2"/>
<dbReference type="InterPro" id="IPR037165">
    <property type="entry name" value="AldOxase/xan_DH_Mopterin-bd_sf"/>
</dbReference>
<dbReference type="Gene3D" id="3.30.365.10">
    <property type="entry name" value="Aldehyde oxidase/xanthine dehydrogenase, molybdopterin binding domain"/>
    <property type="match status" value="4"/>
</dbReference>
<dbReference type="PIRSF" id="PIRSF036389">
    <property type="entry name" value="IOR_B"/>
    <property type="match status" value="1"/>
</dbReference>
<keyword evidence="1" id="KW-0732">Signal</keyword>
<dbReference type="Pfam" id="PF20256">
    <property type="entry name" value="MoCoBD_2"/>
    <property type="match status" value="2"/>
</dbReference>
<feature type="domain" description="Aldehyde oxidase/xanthine dehydrogenase a/b hammerhead" evidence="2">
    <location>
        <begin position="209"/>
        <end position="287"/>
    </location>
</feature>
<dbReference type="STRING" id="1302690.BUE76_21500"/>
<dbReference type="InterPro" id="IPR052516">
    <property type="entry name" value="N-heterocyclic_Hydroxylase"/>
</dbReference>
<protein>
    <submittedName>
        <fullName evidence="3">Isoquinoline 1-oxidoreductase, beta subunit</fullName>
    </submittedName>
</protein>
<dbReference type="Proteomes" id="UP000184368">
    <property type="component" value="Unassembled WGS sequence"/>
</dbReference>
<sequence>MSTVNKSRRSFLKSTLLTTGGLMLGFSWASAGAAAPVVVADAGAAASLGFNSYLSIAPDGIITIFSPNPELGQNIMTSFPMIVAEELDADWKKVKVVQAALDTKAFDRQVTGGSGAVPHSWKLLRNAGATARQMLVQAAAQQWGVPAEECTAADGFVVHTKTGNKLDYGALAEAAAKLPVPKDVKLKDRKDFKLIGKEVKNVANKDITTGKPLYGLDFHREGMVLAMLQRPPAFGTRIKSVDAAAAKAMPGIIDVVQFKNNVAVVGKSTWEIMKARKVLKVEYEKDGNTESSEDHAKLFSTLMDTGTATVRRKDGDVATAFAGAAKVLRAEYECPFISHSPMEPMNFFAHVREDGVELVGPTQTPALARTSVSKLLNIPEEKITVAITRLGGGFGRRLKADYVTEAAELSSIIKKPVKLIWSREDDMTGGSYRPAVRYRFEAALDAAGNMIGYKLRGVGINSGNPTREDNFPSGAVPNLLIDTVEHQSPITTGAWRAPITNFLAYAEQSFLDEVAQAAKKDPIQFRLDLLQKAKTAPVGAIKYDIDRMIGVTKLVAQKAGWGTKKGVSQGFSVYFSHRSYVAQVAEVVMKGGKPVVQKIYAASDCGEVVNLSGARQQVMGGIVDGLGHAMYSKLSFKDGAPQQNNFGNYRLIRMMEIPEIETHFVDNGIEPTGLGEPALPPTGGAVANAIQKATGKRIRKQPFIEDPVFSGKTQAAPAKKMKTA</sequence>
<feature type="chain" id="PRO_5012273933" evidence="1">
    <location>
        <begin position="32"/>
        <end position="724"/>
    </location>
</feature>
<dbReference type="Pfam" id="PF02738">
    <property type="entry name" value="MoCoBD_1"/>
    <property type="match status" value="1"/>
</dbReference>
<feature type="signal peptide" evidence="1">
    <location>
        <begin position="1"/>
        <end position="31"/>
    </location>
</feature>
<dbReference type="InterPro" id="IPR046867">
    <property type="entry name" value="AldOxase/xan_DH_MoCoBD2"/>
</dbReference>
<gene>
    <name evidence="3" type="ORF">SAMN05444008_105265</name>
</gene>
<accession>A0A1M4ZL19</accession>
<evidence type="ECO:0000313" key="3">
    <source>
        <dbReference type="EMBL" id="SHF18770.1"/>
    </source>
</evidence>
<keyword evidence="4" id="KW-1185">Reference proteome</keyword>